<evidence type="ECO:0000313" key="12">
    <source>
        <dbReference type="Proteomes" id="UP000199469"/>
    </source>
</evidence>
<dbReference type="PANTHER" id="PTHR36122">
    <property type="entry name" value="NICOTINAMIDE RIBOSIDE TRANSPORTER PNUC"/>
    <property type="match status" value="1"/>
</dbReference>
<evidence type="ECO:0000256" key="6">
    <source>
        <dbReference type="ARBA" id="ARBA00022475"/>
    </source>
</evidence>
<keyword evidence="5" id="KW-0813">Transport</keyword>
<accession>A0A1I0QP37</accession>
<keyword evidence="6" id="KW-1003">Cell membrane</keyword>
<evidence type="ECO:0000256" key="5">
    <source>
        <dbReference type="ARBA" id="ARBA00022448"/>
    </source>
</evidence>
<dbReference type="InterPro" id="IPR006419">
    <property type="entry name" value="NMN_transpt_PnuC"/>
</dbReference>
<evidence type="ECO:0000256" key="3">
    <source>
        <dbReference type="ARBA" id="ARBA00006669"/>
    </source>
</evidence>
<keyword evidence="7 10" id="KW-0812">Transmembrane</keyword>
<dbReference type="AlphaFoldDB" id="A0A1I0QP37"/>
<comment type="similarity">
    <text evidence="3">Belongs to the nicotinamide ribonucleoside (NR) uptake permease (TC 4.B.1) family.</text>
</comment>
<proteinExistence type="inferred from homology"/>
<feature type="transmembrane region" description="Helical" evidence="10">
    <location>
        <begin position="24"/>
        <end position="45"/>
    </location>
</feature>
<dbReference type="GO" id="GO:0005886">
    <property type="term" value="C:plasma membrane"/>
    <property type="evidence" value="ECO:0007669"/>
    <property type="project" value="UniProtKB-SubCell"/>
</dbReference>
<comment type="function">
    <text evidence="1">Required for nicotinamide riboside transport across the inner membrane.</text>
</comment>
<comment type="subcellular location">
    <subcellularLocation>
        <location evidence="2">Cell membrane</location>
        <topology evidence="2">Multi-pass membrane protein</topology>
    </subcellularLocation>
</comment>
<evidence type="ECO:0000256" key="9">
    <source>
        <dbReference type="ARBA" id="ARBA00023136"/>
    </source>
</evidence>
<evidence type="ECO:0000256" key="2">
    <source>
        <dbReference type="ARBA" id="ARBA00004651"/>
    </source>
</evidence>
<evidence type="ECO:0000256" key="10">
    <source>
        <dbReference type="SAM" id="Phobius"/>
    </source>
</evidence>
<organism evidence="11 12">
    <name type="scientific">Chryseobacterium wanjuense</name>
    <dbReference type="NCBI Taxonomy" id="356305"/>
    <lineage>
        <taxon>Bacteria</taxon>
        <taxon>Pseudomonadati</taxon>
        <taxon>Bacteroidota</taxon>
        <taxon>Flavobacteriia</taxon>
        <taxon>Flavobacteriales</taxon>
        <taxon>Weeksellaceae</taxon>
        <taxon>Chryseobacterium group</taxon>
        <taxon>Chryseobacterium</taxon>
    </lineage>
</organism>
<feature type="transmembrane region" description="Helical" evidence="10">
    <location>
        <begin position="206"/>
        <end position="223"/>
    </location>
</feature>
<evidence type="ECO:0000256" key="1">
    <source>
        <dbReference type="ARBA" id="ARBA00002672"/>
    </source>
</evidence>
<keyword evidence="9 10" id="KW-0472">Membrane</keyword>
<feature type="transmembrane region" description="Helical" evidence="10">
    <location>
        <begin position="156"/>
        <end position="176"/>
    </location>
</feature>
<feature type="transmembrane region" description="Helical" evidence="10">
    <location>
        <begin position="183"/>
        <end position="200"/>
    </location>
</feature>
<dbReference type="Pfam" id="PF04973">
    <property type="entry name" value="NMN_transporter"/>
    <property type="match status" value="1"/>
</dbReference>
<feature type="transmembrane region" description="Helical" evidence="10">
    <location>
        <begin position="79"/>
        <end position="95"/>
    </location>
</feature>
<keyword evidence="8 10" id="KW-1133">Transmembrane helix</keyword>
<dbReference type="STRING" id="356305.SAMN05421841_2049"/>
<dbReference type="PANTHER" id="PTHR36122:SF2">
    <property type="entry name" value="NICOTINAMIDE RIBOSIDE TRANSPORTER PNUC"/>
    <property type="match status" value="1"/>
</dbReference>
<sequence length="232" mass="27411">MCEFLFIFEHMNLYDLFVKPYESYTTFQIFLESFAAVFGILSVYFSIKKNIWLYPTGIVSTLIYVYILFNFGLLGDCMINGYYTVMSVYGWVLWAKSSEDHIHVDVTWASKKEWMYGILLFALSLILVTVIYYYKPYIDNQFSMEGTNLGLYHLDWGNWLDVITTSIFLVGMWFMAKRRIENWIFWIIGDFICMPMMIYKGLGITSVQYLVFTIMAILGYVSWKKSLKKKSL</sequence>
<gene>
    <name evidence="11" type="ORF">SAMN05421841_2049</name>
</gene>
<feature type="transmembrane region" description="Helical" evidence="10">
    <location>
        <begin position="52"/>
        <end position="73"/>
    </location>
</feature>
<reference evidence="12" key="1">
    <citation type="submission" date="2016-10" db="EMBL/GenBank/DDBJ databases">
        <authorList>
            <person name="Varghese N."/>
            <person name="Submissions S."/>
        </authorList>
    </citation>
    <scope>NUCLEOTIDE SEQUENCE [LARGE SCALE GENOMIC DNA]</scope>
    <source>
        <strain evidence="12">DSM 17724</strain>
    </source>
</reference>
<name>A0A1I0QP37_9FLAO</name>
<dbReference type="GO" id="GO:0034257">
    <property type="term" value="F:nicotinamide riboside transmembrane transporter activity"/>
    <property type="evidence" value="ECO:0007669"/>
    <property type="project" value="InterPro"/>
</dbReference>
<dbReference type="Proteomes" id="UP000199469">
    <property type="component" value="Unassembled WGS sequence"/>
</dbReference>
<evidence type="ECO:0000256" key="7">
    <source>
        <dbReference type="ARBA" id="ARBA00022692"/>
    </source>
</evidence>
<evidence type="ECO:0000256" key="8">
    <source>
        <dbReference type="ARBA" id="ARBA00022989"/>
    </source>
</evidence>
<protein>
    <recommendedName>
        <fullName evidence="4">Nicotinamide riboside transporter PnuC</fullName>
    </recommendedName>
</protein>
<feature type="transmembrane region" description="Helical" evidence="10">
    <location>
        <begin position="116"/>
        <end position="134"/>
    </location>
</feature>
<dbReference type="EMBL" id="FOIU01000001">
    <property type="protein sequence ID" value="SEW29180.1"/>
    <property type="molecule type" value="Genomic_DNA"/>
</dbReference>
<dbReference type="NCBIfam" id="TIGR01528">
    <property type="entry name" value="NMN_trans_PnuC"/>
    <property type="match status" value="1"/>
</dbReference>
<evidence type="ECO:0000313" key="11">
    <source>
        <dbReference type="EMBL" id="SEW29180.1"/>
    </source>
</evidence>
<keyword evidence="12" id="KW-1185">Reference proteome</keyword>
<evidence type="ECO:0000256" key="4">
    <source>
        <dbReference type="ARBA" id="ARBA00017522"/>
    </source>
</evidence>